<dbReference type="AlphaFoldDB" id="A0AAD9NPS7"/>
<gene>
    <name evidence="5" type="ORF">NP493_673g02019</name>
</gene>
<proteinExistence type="predicted"/>
<feature type="compositionally biased region" description="Polar residues" evidence="3">
    <location>
        <begin position="175"/>
        <end position="188"/>
    </location>
</feature>
<sequence>MSAMAKSTLAKAHMPSPLRNGSEGQSNHSVTHLAPEPSRTGQSAEAPDVPMAGRKSFAGGIKSKLGKARPKSMNFDVLRHKNDHGDPGRTQAKEEGHEGVGKKKPPPRPSTGPLRSAGKLLSHARPGRKEDSQWDQSSSPPKHAHEMSASPPKYHRQEQTTRTDVPHGVALYDYTASQPDELSFQVRQ</sequence>
<dbReference type="CDD" id="cd00174">
    <property type="entry name" value="SH3"/>
    <property type="match status" value="1"/>
</dbReference>
<dbReference type="InterPro" id="IPR001452">
    <property type="entry name" value="SH3_domain"/>
</dbReference>
<feature type="compositionally biased region" description="Basic and acidic residues" evidence="3">
    <location>
        <begin position="77"/>
        <end position="101"/>
    </location>
</feature>
<dbReference type="Proteomes" id="UP001209878">
    <property type="component" value="Unassembled WGS sequence"/>
</dbReference>
<keyword evidence="1 2" id="KW-0728">SH3 domain</keyword>
<evidence type="ECO:0000256" key="1">
    <source>
        <dbReference type="ARBA" id="ARBA00022443"/>
    </source>
</evidence>
<evidence type="ECO:0000313" key="6">
    <source>
        <dbReference type="Proteomes" id="UP001209878"/>
    </source>
</evidence>
<feature type="domain" description="SH3" evidence="4">
    <location>
        <begin position="163"/>
        <end position="188"/>
    </location>
</feature>
<evidence type="ECO:0000313" key="5">
    <source>
        <dbReference type="EMBL" id="KAK2176288.1"/>
    </source>
</evidence>
<dbReference type="InterPro" id="IPR036028">
    <property type="entry name" value="SH3-like_dom_sf"/>
</dbReference>
<evidence type="ECO:0000256" key="3">
    <source>
        <dbReference type="SAM" id="MobiDB-lite"/>
    </source>
</evidence>
<comment type="caution">
    <text evidence="5">The sequence shown here is derived from an EMBL/GenBank/DDBJ whole genome shotgun (WGS) entry which is preliminary data.</text>
</comment>
<feature type="compositionally biased region" description="Basic and acidic residues" evidence="3">
    <location>
        <begin position="155"/>
        <end position="165"/>
    </location>
</feature>
<keyword evidence="6" id="KW-1185">Reference proteome</keyword>
<evidence type="ECO:0000259" key="4">
    <source>
        <dbReference type="PROSITE" id="PS50002"/>
    </source>
</evidence>
<dbReference type="PROSITE" id="PS50002">
    <property type="entry name" value="SH3"/>
    <property type="match status" value="1"/>
</dbReference>
<feature type="region of interest" description="Disordered" evidence="3">
    <location>
        <begin position="1"/>
        <end position="188"/>
    </location>
</feature>
<reference evidence="5" key="1">
    <citation type="journal article" date="2023" name="Mol. Biol. Evol.">
        <title>Third-Generation Sequencing Reveals the Adaptive Role of the Epigenome in Three Deep-Sea Polychaetes.</title>
        <authorList>
            <person name="Perez M."/>
            <person name="Aroh O."/>
            <person name="Sun Y."/>
            <person name="Lan Y."/>
            <person name="Juniper S.K."/>
            <person name="Young C.R."/>
            <person name="Angers B."/>
            <person name="Qian P.Y."/>
        </authorList>
    </citation>
    <scope>NUCLEOTIDE SEQUENCE</scope>
    <source>
        <strain evidence="5">R07B-5</strain>
    </source>
</reference>
<name>A0AAD9NPS7_RIDPI</name>
<organism evidence="5 6">
    <name type="scientific">Ridgeia piscesae</name>
    <name type="common">Tubeworm</name>
    <dbReference type="NCBI Taxonomy" id="27915"/>
    <lineage>
        <taxon>Eukaryota</taxon>
        <taxon>Metazoa</taxon>
        <taxon>Spiralia</taxon>
        <taxon>Lophotrochozoa</taxon>
        <taxon>Annelida</taxon>
        <taxon>Polychaeta</taxon>
        <taxon>Sedentaria</taxon>
        <taxon>Canalipalpata</taxon>
        <taxon>Sabellida</taxon>
        <taxon>Siboglinidae</taxon>
        <taxon>Ridgeia</taxon>
    </lineage>
</organism>
<protein>
    <recommendedName>
        <fullName evidence="4">SH3 domain-containing protein</fullName>
    </recommendedName>
</protein>
<dbReference type="EMBL" id="JAODUO010000672">
    <property type="protein sequence ID" value="KAK2176288.1"/>
    <property type="molecule type" value="Genomic_DNA"/>
</dbReference>
<accession>A0AAD9NPS7</accession>
<dbReference type="SUPFAM" id="SSF50044">
    <property type="entry name" value="SH3-domain"/>
    <property type="match status" value="1"/>
</dbReference>
<evidence type="ECO:0000256" key="2">
    <source>
        <dbReference type="PROSITE-ProRule" id="PRU00192"/>
    </source>
</evidence>
<dbReference type="Gene3D" id="2.30.30.40">
    <property type="entry name" value="SH3 Domains"/>
    <property type="match status" value="1"/>
</dbReference>